<keyword evidence="1" id="KW-0732">Signal</keyword>
<evidence type="ECO:0000256" key="1">
    <source>
        <dbReference type="SAM" id="SignalP"/>
    </source>
</evidence>
<reference evidence="2 3" key="2">
    <citation type="submission" date="2020-04" db="EMBL/GenBank/DDBJ databases">
        <title>Genome sequencing and assembly of multiple isolates from the Colletotrichum gloeosporioides species complex.</title>
        <authorList>
            <person name="Gan P."/>
            <person name="Shirasu K."/>
        </authorList>
    </citation>
    <scope>NUCLEOTIDE SEQUENCE [LARGE SCALE GENOMIC DNA]</scope>
    <source>
        <strain evidence="2 3">Nara gc5</strain>
    </source>
</reference>
<organism evidence="2 3">
    <name type="scientific">Colletotrichum fructicola (strain Nara gc5)</name>
    <name type="common">Anthracnose fungus</name>
    <name type="synonym">Colletotrichum gloeosporioides (strain Nara gc5)</name>
    <dbReference type="NCBI Taxonomy" id="1213859"/>
    <lineage>
        <taxon>Eukaryota</taxon>
        <taxon>Fungi</taxon>
        <taxon>Dikarya</taxon>
        <taxon>Ascomycota</taxon>
        <taxon>Pezizomycotina</taxon>
        <taxon>Sordariomycetes</taxon>
        <taxon>Hypocreomycetidae</taxon>
        <taxon>Glomerellales</taxon>
        <taxon>Glomerellaceae</taxon>
        <taxon>Colletotrichum</taxon>
        <taxon>Colletotrichum gloeosporioides species complex</taxon>
    </lineage>
</organism>
<feature type="signal peptide" evidence="1">
    <location>
        <begin position="1"/>
        <end position="18"/>
    </location>
</feature>
<evidence type="ECO:0000313" key="3">
    <source>
        <dbReference type="Proteomes" id="UP000011096"/>
    </source>
</evidence>
<feature type="chain" id="PRO_5029664907" description="Secreted protein" evidence="1">
    <location>
        <begin position="19"/>
        <end position="70"/>
    </location>
</feature>
<accession>A0A7J6JKX2</accession>
<protein>
    <recommendedName>
        <fullName evidence="4">Secreted protein</fullName>
    </recommendedName>
</protein>
<keyword evidence="3" id="KW-1185">Reference proteome</keyword>
<name>A0A7J6JKX2_COLFN</name>
<dbReference type="RefSeq" id="XP_066009576.1">
    <property type="nucleotide sequence ID" value="XM_066151095.1"/>
</dbReference>
<gene>
    <name evidence="2" type="ORF">CGGC5_v003198</name>
</gene>
<dbReference type="GeneID" id="90979684"/>
<reference evidence="2 3" key="1">
    <citation type="submission" date="2012-08" db="EMBL/GenBank/DDBJ databases">
        <authorList>
            <person name="Gan P.H.P."/>
            <person name="Ikeda K."/>
            <person name="Irieda H."/>
            <person name="Narusaka M."/>
            <person name="O'Connell R.J."/>
            <person name="Narusaka Y."/>
            <person name="Takano Y."/>
            <person name="Kubo Y."/>
            <person name="Shirasu K."/>
        </authorList>
    </citation>
    <scope>NUCLEOTIDE SEQUENCE [LARGE SCALE GENOMIC DNA]</scope>
    <source>
        <strain evidence="2 3">Nara gc5</strain>
    </source>
</reference>
<evidence type="ECO:0000313" key="2">
    <source>
        <dbReference type="EMBL" id="KAF4489944.1"/>
    </source>
</evidence>
<sequence length="70" mass="7975">MNRRHLAVSWSLVGSWLTTEHLYSTLSTTYPSIQGNIEMDKQTYTTPQRPSQASHCRRLSVIVCAAQLPR</sequence>
<dbReference type="AlphaFoldDB" id="A0A7J6JKX2"/>
<evidence type="ECO:0008006" key="4">
    <source>
        <dbReference type="Google" id="ProtNLM"/>
    </source>
</evidence>
<comment type="caution">
    <text evidence="2">The sequence shown here is derived from an EMBL/GenBank/DDBJ whole genome shotgun (WGS) entry which is preliminary data.</text>
</comment>
<dbReference type="InParanoid" id="A0A7J6JKX2"/>
<proteinExistence type="predicted"/>
<dbReference type="EMBL" id="ANPB02000002">
    <property type="protein sequence ID" value="KAF4489944.1"/>
    <property type="molecule type" value="Genomic_DNA"/>
</dbReference>
<dbReference type="Proteomes" id="UP000011096">
    <property type="component" value="Unassembled WGS sequence"/>
</dbReference>